<reference evidence="1" key="1">
    <citation type="journal article" date="2015" name="Nature">
        <title>Complex archaea that bridge the gap between prokaryotes and eukaryotes.</title>
        <authorList>
            <person name="Spang A."/>
            <person name="Saw J.H."/>
            <person name="Jorgensen S.L."/>
            <person name="Zaremba-Niedzwiedzka K."/>
            <person name="Martijn J."/>
            <person name="Lind A.E."/>
            <person name="van Eijk R."/>
            <person name="Schleper C."/>
            <person name="Guy L."/>
            <person name="Ettema T.J."/>
        </authorList>
    </citation>
    <scope>NUCLEOTIDE SEQUENCE</scope>
</reference>
<evidence type="ECO:0000313" key="1">
    <source>
        <dbReference type="EMBL" id="KKK50141.1"/>
    </source>
</evidence>
<dbReference type="InterPro" id="IPR056919">
    <property type="entry name" value="Phage_TAC_18"/>
</dbReference>
<dbReference type="EMBL" id="LAZR01068171">
    <property type="protein sequence ID" value="KKK50141.1"/>
    <property type="molecule type" value="Genomic_DNA"/>
</dbReference>
<comment type="caution">
    <text evidence="1">The sequence shown here is derived from an EMBL/GenBank/DDBJ whole genome shotgun (WGS) entry which is preliminary data.</text>
</comment>
<sequence length="128" mass="15001">MLSRCQDQDCKKGCFPVVEFSCKFVCIEKGKKGKEYCRQFIRESIDAENLKTERCDPELEMGLGLYMQAFLDLDSSRLNGMSMGRIPWLTIYDYCDKIGVIGDQRIDLIYCVQSLDAWYVEWHKEKNE</sequence>
<protein>
    <submittedName>
        <fullName evidence="1">Uncharacterized protein</fullName>
    </submittedName>
</protein>
<accession>A0A0F8YPY9</accession>
<dbReference type="Pfam" id="PF23812">
    <property type="entry name" value="Phage_TAC_18"/>
    <property type="match status" value="1"/>
</dbReference>
<name>A0A0F8YPY9_9ZZZZ</name>
<proteinExistence type="predicted"/>
<dbReference type="AlphaFoldDB" id="A0A0F8YPY9"/>
<organism evidence="1">
    <name type="scientific">marine sediment metagenome</name>
    <dbReference type="NCBI Taxonomy" id="412755"/>
    <lineage>
        <taxon>unclassified sequences</taxon>
        <taxon>metagenomes</taxon>
        <taxon>ecological metagenomes</taxon>
    </lineage>
</organism>
<gene>
    <name evidence="1" type="ORF">LCGC14_3127970</name>
</gene>